<keyword evidence="1" id="KW-0472">Membrane</keyword>
<dbReference type="GO" id="GO:0031505">
    <property type="term" value="P:fungal-type cell wall organization"/>
    <property type="evidence" value="ECO:0007669"/>
    <property type="project" value="TreeGrafter"/>
</dbReference>
<feature type="transmembrane region" description="Helical" evidence="1">
    <location>
        <begin position="7"/>
        <end position="31"/>
    </location>
</feature>
<protein>
    <recommendedName>
        <fullName evidence="4">SUR7 protein</fullName>
    </recommendedName>
</protein>
<dbReference type="InterPro" id="IPR009571">
    <property type="entry name" value="SUR7/Rim9-like_fungi"/>
</dbReference>
<dbReference type="Proteomes" id="UP000241818">
    <property type="component" value="Unassembled WGS sequence"/>
</dbReference>
<feature type="transmembrane region" description="Helical" evidence="1">
    <location>
        <begin position="172"/>
        <end position="192"/>
    </location>
</feature>
<dbReference type="OrthoDB" id="4480814at2759"/>
<dbReference type="PANTHER" id="PTHR28019:SF3">
    <property type="entry name" value="INTEGRAL MEMBRANE PROTEIN (AFU_ORTHOLOGUE AFUA_6G07470)"/>
    <property type="match status" value="1"/>
</dbReference>
<gene>
    <name evidence="2" type="ORF">M430DRAFT_104697</name>
</gene>
<reference evidence="2 3" key="1">
    <citation type="journal article" date="2018" name="New Phytol.">
        <title>Comparative genomics and transcriptomics depict ericoid mycorrhizal fungi as versatile saprotrophs and plant mutualists.</title>
        <authorList>
            <person name="Martino E."/>
            <person name="Morin E."/>
            <person name="Grelet G.A."/>
            <person name="Kuo A."/>
            <person name="Kohler A."/>
            <person name="Daghino S."/>
            <person name="Barry K.W."/>
            <person name="Cichocki N."/>
            <person name="Clum A."/>
            <person name="Dockter R.B."/>
            <person name="Hainaut M."/>
            <person name="Kuo R.C."/>
            <person name="LaButti K."/>
            <person name="Lindahl B.D."/>
            <person name="Lindquist E.A."/>
            <person name="Lipzen A."/>
            <person name="Khouja H.R."/>
            <person name="Magnuson J."/>
            <person name="Murat C."/>
            <person name="Ohm R.A."/>
            <person name="Singer S.W."/>
            <person name="Spatafora J.W."/>
            <person name="Wang M."/>
            <person name="Veneault-Fourrey C."/>
            <person name="Henrissat B."/>
            <person name="Grigoriev I.V."/>
            <person name="Martin F.M."/>
            <person name="Perotto S."/>
        </authorList>
    </citation>
    <scope>NUCLEOTIDE SEQUENCE [LARGE SCALE GENOMIC DNA]</scope>
    <source>
        <strain evidence="2 3">ATCC 22711</strain>
    </source>
</reference>
<dbReference type="GO" id="GO:0005886">
    <property type="term" value="C:plasma membrane"/>
    <property type="evidence" value="ECO:0007669"/>
    <property type="project" value="InterPro"/>
</dbReference>
<feature type="transmembrane region" description="Helical" evidence="1">
    <location>
        <begin position="250"/>
        <end position="274"/>
    </location>
</feature>
<evidence type="ECO:0000256" key="1">
    <source>
        <dbReference type="SAM" id="Phobius"/>
    </source>
</evidence>
<dbReference type="PANTHER" id="PTHR28019">
    <property type="entry name" value="CELL MEMBRANE PROTEIN YLR413W-RELATED"/>
    <property type="match status" value="1"/>
</dbReference>
<dbReference type="InterPro" id="IPR052413">
    <property type="entry name" value="SUR7_domain"/>
</dbReference>
<sequence length="326" mass="34328">MGVGRVFCVALPFIMTIASLICILIVMTAGLTNKGIWMFEVSPKNLTVGVNQLESLANGKAIAPSSTLSSASSIESAIAGIAGNKNVSAADLGIGNSYQVYLWNYCYQTAAKNATVCSKSGYNWAASELNPAKLQANISATSIALTGQNITLPKDITDALHTYATVSRWTQIVYIIALILTGLELVVGLFAFCSRVGSCITCFISGFSTSVIIIASILATVASAIIVGALNRTVKQFGVTQSMGDSFLGVTWAAVGFSLGSGLFWMFSTCCCAGNHQRRNNIEKGPYVPIQVHNHQNIAPSYAPGAPGYGAPPQRVGGGYEPYRNV</sequence>
<keyword evidence="1" id="KW-1133">Transmembrane helix</keyword>
<organism evidence="2 3">
    <name type="scientific">Amorphotheca resinae ATCC 22711</name>
    <dbReference type="NCBI Taxonomy" id="857342"/>
    <lineage>
        <taxon>Eukaryota</taxon>
        <taxon>Fungi</taxon>
        <taxon>Dikarya</taxon>
        <taxon>Ascomycota</taxon>
        <taxon>Pezizomycotina</taxon>
        <taxon>Leotiomycetes</taxon>
        <taxon>Helotiales</taxon>
        <taxon>Amorphothecaceae</taxon>
        <taxon>Amorphotheca</taxon>
    </lineage>
</organism>
<keyword evidence="3" id="KW-1185">Reference proteome</keyword>
<evidence type="ECO:0008006" key="4">
    <source>
        <dbReference type="Google" id="ProtNLM"/>
    </source>
</evidence>
<dbReference type="InParanoid" id="A0A2T3AYQ3"/>
<accession>A0A2T3AYQ3</accession>
<proteinExistence type="predicted"/>
<feature type="transmembrane region" description="Helical" evidence="1">
    <location>
        <begin position="204"/>
        <end position="230"/>
    </location>
</feature>
<dbReference type="GeneID" id="36569024"/>
<evidence type="ECO:0000313" key="2">
    <source>
        <dbReference type="EMBL" id="PSS15194.1"/>
    </source>
</evidence>
<dbReference type="RefSeq" id="XP_024719793.1">
    <property type="nucleotide sequence ID" value="XM_024860943.1"/>
</dbReference>
<dbReference type="AlphaFoldDB" id="A0A2T3AYQ3"/>
<evidence type="ECO:0000313" key="3">
    <source>
        <dbReference type="Proteomes" id="UP000241818"/>
    </source>
</evidence>
<name>A0A2T3AYQ3_AMORE</name>
<dbReference type="EMBL" id="KZ679013">
    <property type="protein sequence ID" value="PSS15194.1"/>
    <property type="molecule type" value="Genomic_DNA"/>
</dbReference>
<keyword evidence="1" id="KW-0812">Transmembrane</keyword>
<dbReference type="GO" id="GO:0051285">
    <property type="term" value="C:cell cortex of cell tip"/>
    <property type="evidence" value="ECO:0007669"/>
    <property type="project" value="TreeGrafter"/>
</dbReference>
<dbReference type="Pfam" id="PF06687">
    <property type="entry name" value="SUR7"/>
    <property type="match status" value="1"/>
</dbReference>